<dbReference type="RefSeq" id="XP_066934373.1">
    <property type="nucleotide sequence ID" value="XM_067078272.1"/>
</dbReference>
<sequence>MQNRTLLALALVLAGIIASEACMPGIYDHGHCNYYVSKNKGAYCKHSWMKMFCQYACGYCKEGKEAVDLTLKGAPCEDAGQKCEILAQLGFCDYYHTHQEYMKRACRKSCNFCGNENPGPKE</sequence>
<comment type="caution">
    <text evidence="1">Lacks conserved residue(s) required for the propagation of feature annotation.</text>
</comment>
<dbReference type="InterPro" id="IPR003582">
    <property type="entry name" value="ShKT_dom"/>
</dbReference>
<feature type="disulfide bond" evidence="1">
    <location>
        <begin position="44"/>
        <end position="57"/>
    </location>
</feature>
<feature type="chain" id="PRO_5029706670" description="ShKT domain-containing protein" evidence="2">
    <location>
        <begin position="22"/>
        <end position="122"/>
    </location>
</feature>
<accession>A0A7M5V6X2</accession>
<feature type="signal peptide" evidence="2">
    <location>
        <begin position="1"/>
        <end position="21"/>
    </location>
</feature>
<protein>
    <recommendedName>
        <fullName evidence="3">ShKT domain-containing protein</fullName>
    </recommendedName>
</protein>
<organism evidence="4 5">
    <name type="scientific">Clytia hemisphaerica</name>
    <dbReference type="NCBI Taxonomy" id="252671"/>
    <lineage>
        <taxon>Eukaryota</taxon>
        <taxon>Metazoa</taxon>
        <taxon>Cnidaria</taxon>
        <taxon>Hydrozoa</taxon>
        <taxon>Hydroidolina</taxon>
        <taxon>Leptothecata</taxon>
        <taxon>Obeliida</taxon>
        <taxon>Clytiidae</taxon>
        <taxon>Clytia</taxon>
    </lineage>
</organism>
<feature type="domain" description="ShKT" evidence="3">
    <location>
        <begin position="24"/>
        <end position="60"/>
    </location>
</feature>
<evidence type="ECO:0000313" key="5">
    <source>
        <dbReference type="Proteomes" id="UP000594262"/>
    </source>
</evidence>
<dbReference type="Pfam" id="PF01549">
    <property type="entry name" value="ShK"/>
    <property type="match status" value="2"/>
</dbReference>
<dbReference type="Proteomes" id="UP000594262">
    <property type="component" value="Unplaced"/>
</dbReference>
<keyword evidence="5" id="KW-1185">Reference proteome</keyword>
<name>A0A7M5V6X2_9CNID</name>
<dbReference type="EnsemblMetazoa" id="CLYHEMT010666.1">
    <property type="protein sequence ID" value="CLYHEMP010666.1"/>
    <property type="gene ID" value="CLYHEMG010666"/>
</dbReference>
<dbReference type="PROSITE" id="PS51670">
    <property type="entry name" value="SHKT"/>
    <property type="match status" value="2"/>
</dbReference>
<evidence type="ECO:0000259" key="3">
    <source>
        <dbReference type="PROSITE" id="PS51670"/>
    </source>
</evidence>
<keyword evidence="1" id="KW-1015">Disulfide bond</keyword>
<evidence type="ECO:0000256" key="2">
    <source>
        <dbReference type="SAM" id="SignalP"/>
    </source>
</evidence>
<feature type="domain" description="ShKT" evidence="3">
    <location>
        <begin position="76"/>
        <end position="113"/>
    </location>
</feature>
<proteinExistence type="predicted"/>
<dbReference type="AlphaFoldDB" id="A0A7M5V6X2"/>
<reference evidence="4" key="1">
    <citation type="submission" date="2021-01" db="UniProtKB">
        <authorList>
            <consortium name="EnsemblMetazoa"/>
        </authorList>
    </citation>
    <scope>IDENTIFICATION</scope>
</reference>
<evidence type="ECO:0000256" key="1">
    <source>
        <dbReference type="PROSITE-ProRule" id="PRU01005"/>
    </source>
</evidence>
<evidence type="ECO:0000313" key="4">
    <source>
        <dbReference type="EnsemblMetazoa" id="CLYHEMP010666.1"/>
    </source>
</evidence>
<keyword evidence="2" id="KW-0732">Signal</keyword>
<dbReference type="SMART" id="SM00254">
    <property type="entry name" value="ShKT"/>
    <property type="match status" value="2"/>
</dbReference>
<dbReference type="Gene3D" id="1.10.10.1940">
    <property type="match status" value="1"/>
</dbReference>
<dbReference type="GeneID" id="136822063"/>